<gene>
    <name evidence="11" type="primary">ptsG_2</name>
    <name evidence="11" type="ORF">NCTC13038_01418</name>
</gene>
<dbReference type="GO" id="GO:0005886">
    <property type="term" value="C:plasma membrane"/>
    <property type="evidence" value="ECO:0007669"/>
    <property type="project" value="UniProtKB-SubCell"/>
</dbReference>
<keyword evidence="3" id="KW-1003">Cell membrane</keyword>
<evidence type="ECO:0000256" key="5">
    <source>
        <dbReference type="ARBA" id="ARBA00022683"/>
    </source>
</evidence>
<dbReference type="Pfam" id="PF02378">
    <property type="entry name" value="PTS_EIIC"/>
    <property type="match status" value="1"/>
</dbReference>
<evidence type="ECO:0000256" key="8">
    <source>
        <dbReference type="ARBA" id="ARBA00023136"/>
    </source>
</evidence>
<dbReference type="PROSITE" id="PS51103">
    <property type="entry name" value="PTS_EIIC_TYPE_1"/>
    <property type="match status" value="1"/>
</dbReference>
<evidence type="ECO:0000256" key="9">
    <source>
        <dbReference type="SAM" id="Phobius"/>
    </source>
</evidence>
<feature type="transmembrane region" description="Helical" evidence="9">
    <location>
        <begin position="68"/>
        <end position="88"/>
    </location>
</feature>
<protein>
    <submittedName>
        <fullName evidence="11">EIICB-Glc</fullName>
    </submittedName>
</protein>
<keyword evidence="2" id="KW-0813">Transport</keyword>
<feature type="transmembrane region" description="Helical" evidence="9">
    <location>
        <begin position="165"/>
        <end position="185"/>
    </location>
</feature>
<dbReference type="PANTHER" id="PTHR30009">
    <property type="entry name" value="CYTOCHROME C-TYPE SYNTHESIS PROTEIN AND PTS TRANSMEMBRANE COMPONENT"/>
    <property type="match status" value="1"/>
</dbReference>
<dbReference type="GO" id="GO:0008982">
    <property type="term" value="F:protein-N(PI)-phosphohistidine-sugar phosphotransferase activity"/>
    <property type="evidence" value="ECO:0007669"/>
    <property type="project" value="InterPro"/>
</dbReference>
<keyword evidence="7 9" id="KW-1133">Transmembrane helix</keyword>
<dbReference type="GO" id="GO:0015764">
    <property type="term" value="P:N-acetylglucosamine transport"/>
    <property type="evidence" value="ECO:0007669"/>
    <property type="project" value="TreeGrafter"/>
</dbReference>
<feature type="transmembrane region" description="Helical" evidence="9">
    <location>
        <begin position="40"/>
        <end position="61"/>
    </location>
</feature>
<reference evidence="11 12" key="1">
    <citation type="submission" date="2019-03" db="EMBL/GenBank/DDBJ databases">
        <authorList>
            <consortium name="Pathogen Informatics"/>
        </authorList>
    </citation>
    <scope>NUCLEOTIDE SEQUENCE [LARGE SCALE GENOMIC DNA]</scope>
    <source>
        <strain evidence="11 12">NCTC13038</strain>
    </source>
</reference>
<keyword evidence="8 9" id="KW-0472">Membrane</keyword>
<keyword evidence="6 9" id="KW-0812">Transmembrane</keyword>
<evidence type="ECO:0000256" key="4">
    <source>
        <dbReference type="ARBA" id="ARBA00022597"/>
    </source>
</evidence>
<evidence type="ECO:0000256" key="7">
    <source>
        <dbReference type="ARBA" id="ARBA00022989"/>
    </source>
</evidence>
<accession>A0A485B759</accession>
<sequence length="202" mass="21295">MNILGFFQRLGRALQLPIAVLPVAALLLRFGQPDLLNVPFIAQAGGAIFDNLALIFAIGVASSWSKDSAGAAALAGAVGYFVLTKAMVTINPEINMGVLAGIITGLVAGAVYNRWSGIKLPDFLSFFGGKRFVPIATGFFCLVLAAIFGYVWPPVQHAIHAGGEWIVAEGALGSGIFGFINRLLIPTGLHQVLNTIAWFQIG</sequence>
<feature type="transmembrane region" description="Helical" evidence="9">
    <location>
        <begin position="12"/>
        <end position="28"/>
    </location>
</feature>
<evidence type="ECO:0000313" key="12">
    <source>
        <dbReference type="Proteomes" id="UP000332594"/>
    </source>
</evidence>
<comment type="subcellular location">
    <subcellularLocation>
        <location evidence="1">Cell membrane</location>
        <topology evidence="1">Multi-pass membrane protein</topology>
    </subcellularLocation>
</comment>
<evidence type="ECO:0000256" key="1">
    <source>
        <dbReference type="ARBA" id="ARBA00004651"/>
    </source>
</evidence>
<feature type="transmembrane region" description="Helical" evidence="9">
    <location>
        <begin position="94"/>
        <end position="112"/>
    </location>
</feature>
<dbReference type="GO" id="GO:0090563">
    <property type="term" value="F:protein-phosphocysteine-sugar phosphotransferase activity"/>
    <property type="evidence" value="ECO:0007669"/>
    <property type="project" value="TreeGrafter"/>
</dbReference>
<name>A0A485B759_RAOTE</name>
<evidence type="ECO:0000259" key="10">
    <source>
        <dbReference type="PROSITE" id="PS51103"/>
    </source>
</evidence>
<proteinExistence type="predicted"/>
<evidence type="ECO:0000256" key="2">
    <source>
        <dbReference type="ARBA" id="ARBA00022448"/>
    </source>
</evidence>
<feature type="transmembrane region" description="Helical" evidence="9">
    <location>
        <begin position="132"/>
        <end position="153"/>
    </location>
</feature>
<evidence type="ECO:0000313" key="11">
    <source>
        <dbReference type="EMBL" id="VFS68486.1"/>
    </source>
</evidence>
<dbReference type="PANTHER" id="PTHR30009:SF4">
    <property type="entry name" value="PTS SYSTEM N-ACETYLGLUCOSAMINE-SPECIFIC EIICBA COMPONENT"/>
    <property type="match status" value="1"/>
</dbReference>
<dbReference type="InterPro" id="IPR050429">
    <property type="entry name" value="PTS_Glucose_EIICBA"/>
</dbReference>
<dbReference type="EMBL" id="CAADJG010000002">
    <property type="protein sequence ID" value="VFS68486.1"/>
    <property type="molecule type" value="Genomic_DNA"/>
</dbReference>
<dbReference type="InterPro" id="IPR003352">
    <property type="entry name" value="PTS_EIIC"/>
</dbReference>
<feature type="domain" description="PTS EIIC type-1" evidence="10">
    <location>
        <begin position="1"/>
        <end position="202"/>
    </location>
</feature>
<organism evidence="11 12">
    <name type="scientific">Raoultella terrigena</name>
    <name type="common">Klebsiella terrigena</name>
    <dbReference type="NCBI Taxonomy" id="577"/>
    <lineage>
        <taxon>Bacteria</taxon>
        <taxon>Pseudomonadati</taxon>
        <taxon>Pseudomonadota</taxon>
        <taxon>Gammaproteobacteria</taxon>
        <taxon>Enterobacterales</taxon>
        <taxon>Enterobacteriaceae</taxon>
        <taxon>Klebsiella/Raoultella group</taxon>
        <taxon>Raoultella</taxon>
    </lineage>
</organism>
<keyword evidence="5" id="KW-0598">Phosphotransferase system</keyword>
<dbReference type="GO" id="GO:0009401">
    <property type="term" value="P:phosphoenolpyruvate-dependent sugar phosphotransferase system"/>
    <property type="evidence" value="ECO:0007669"/>
    <property type="project" value="UniProtKB-KW"/>
</dbReference>
<evidence type="ECO:0000256" key="3">
    <source>
        <dbReference type="ARBA" id="ARBA00022475"/>
    </source>
</evidence>
<dbReference type="InterPro" id="IPR013013">
    <property type="entry name" value="PTS_EIIC_1"/>
</dbReference>
<dbReference type="AlphaFoldDB" id="A0A485B759"/>
<dbReference type="Proteomes" id="UP000332594">
    <property type="component" value="Unassembled WGS sequence"/>
</dbReference>
<keyword evidence="4" id="KW-0762">Sugar transport</keyword>
<evidence type="ECO:0000256" key="6">
    <source>
        <dbReference type="ARBA" id="ARBA00022692"/>
    </source>
</evidence>